<name>D8LV59_BLAHO</name>
<protein>
    <submittedName>
        <fullName evidence="1">Uncharacterized protein</fullName>
    </submittedName>
</protein>
<dbReference type="RefSeq" id="XP_012893746.1">
    <property type="nucleotide sequence ID" value="XM_013038292.1"/>
</dbReference>
<dbReference type="AlphaFoldDB" id="D8LV59"/>
<gene>
    <name evidence="1" type="ORF">GSBLH_T00000132001</name>
</gene>
<dbReference type="Proteomes" id="UP000008312">
    <property type="component" value="Unassembled WGS sequence"/>
</dbReference>
<sequence>MSIVSNELRLYRQYILLFPNALSPNVMDCRFGRSMHYLNIQYISNTLNYK</sequence>
<evidence type="ECO:0000313" key="2">
    <source>
        <dbReference type="Proteomes" id="UP000008312"/>
    </source>
</evidence>
<dbReference type="EMBL" id="FN668638">
    <property type="protein sequence ID" value="CBK19698.2"/>
    <property type="molecule type" value="Genomic_DNA"/>
</dbReference>
<keyword evidence="2" id="KW-1185">Reference proteome</keyword>
<proteinExistence type="predicted"/>
<dbReference type="GeneID" id="24917451"/>
<dbReference type="InParanoid" id="D8LV59"/>
<organism evidence="1">
    <name type="scientific">Blastocystis hominis</name>
    <dbReference type="NCBI Taxonomy" id="12968"/>
    <lineage>
        <taxon>Eukaryota</taxon>
        <taxon>Sar</taxon>
        <taxon>Stramenopiles</taxon>
        <taxon>Bigyra</taxon>
        <taxon>Opalozoa</taxon>
        <taxon>Opalinata</taxon>
        <taxon>Blastocystidae</taxon>
        <taxon>Blastocystis</taxon>
    </lineage>
</organism>
<reference evidence="1" key="1">
    <citation type="submission" date="2010-02" db="EMBL/GenBank/DDBJ databases">
        <title>Sequencing and annotation of the Blastocystis hominis genome.</title>
        <authorList>
            <person name="Wincker P."/>
        </authorList>
    </citation>
    <scope>NUCLEOTIDE SEQUENCE</scope>
    <source>
        <strain evidence="1">Singapore isolate B</strain>
    </source>
</reference>
<evidence type="ECO:0000313" key="1">
    <source>
        <dbReference type="EMBL" id="CBK19698.2"/>
    </source>
</evidence>
<accession>D8LV59</accession>